<evidence type="ECO:0000313" key="3">
    <source>
        <dbReference type="Proteomes" id="UP001501475"/>
    </source>
</evidence>
<comment type="caution">
    <text evidence="2">The sequence shown here is derived from an EMBL/GenBank/DDBJ whole genome shotgun (WGS) entry which is preliminary data.</text>
</comment>
<evidence type="ECO:0000313" key="2">
    <source>
        <dbReference type="EMBL" id="GAA1753795.1"/>
    </source>
</evidence>
<proteinExistence type="predicted"/>
<organism evidence="2 3">
    <name type="scientific">Nostocoides vanveenii</name>
    <dbReference type="NCBI Taxonomy" id="330835"/>
    <lineage>
        <taxon>Bacteria</taxon>
        <taxon>Bacillati</taxon>
        <taxon>Actinomycetota</taxon>
        <taxon>Actinomycetes</taxon>
        <taxon>Micrococcales</taxon>
        <taxon>Intrasporangiaceae</taxon>
        <taxon>Nostocoides</taxon>
    </lineage>
</organism>
<sequence>MDPGNTGDDLVGRVTDDRVELHAVYVGGAVLQLAKAVPSGPARRHRGRPRISDVYGDQLPYAAAHMTGHDPRPDRRNRRNPDRRHRPGVRTAA</sequence>
<feature type="region of interest" description="Disordered" evidence="1">
    <location>
        <begin position="62"/>
        <end position="93"/>
    </location>
</feature>
<gene>
    <name evidence="2" type="ORF">GCM10009810_12070</name>
</gene>
<evidence type="ECO:0000256" key="1">
    <source>
        <dbReference type="SAM" id="MobiDB-lite"/>
    </source>
</evidence>
<feature type="compositionally biased region" description="Basic residues" evidence="1">
    <location>
        <begin position="75"/>
        <end position="93"/>
    </location>
</feature>
<keyword evidence="3" id="KW-1185">Reference proteome</keyword>
<protein>
    <submittedName>
        <fullName evidence="2">Uncharacterized protein</fullName>
    </submittedName>
</protein>
<name>A0ABN2KDT9_9MICO</name>
<dbReference type="EMBL" id="BAAAPN010000032">
    <property type="protein sequence ID" value="GAA1753795.1"/>
    <property type="molecule type" value="Genomic_DNA"/>
</dbReference>
<reference evidence="2 3" key="1">
    <citation type="journal article" date="2019" name="Int. J. Syst. Evol. Microbiol.">
        <title>The Global Catalogue of Microorganisms (GCM) 10K type strain sequencing project: providing services to taxonomists for standard genome sequencing and annotation.</title>
        <authorList>
            <consortium name="The Broad Institute Genomics Platform"/>
            <consortium name="The Broad Institute Genome Sequencing Center for Infectious Disease"/>
            <person name="Wu L."/>
            <person name="Ma J."/>
        </authorList>
    </citation>
    <scope>NUCLEOTIDE SEQUENCE [LARGE SCALE GENOMIC DNA]</scope>
    <source>
        <strain evidence="2 3">JCM 15591</strain>
    </source>
</reference>
<dbReference type="Proteomes" id="UP001501475">
    <property type="component" value="Unassembled WGS sequence"/>
</dbReference>
<accession>A0ABN2KDT9</accession>